<proteinExistence type="predicted"/>
<keyword evidence="2" id="KW-1185">Reference proteome</keyword>
<name>A0ABW2LUB4_9PSEU</name>
<reference evidence="2" key="1">
    <citation type="journal article" date="2019" name="Int. J. Syst. Evol. Microbiol.">
        <title>The Global Catalogue of Microorganisms (GCM) 10K type strain sequencing project: providing services to taxonomists for standard genome sequencing and annotation.</title>
        <authorList>
            <consortium name="The Broad Institute Genomics Platform"/>
            <consortium name="The Broad Institute Genome Sequencing Center for Infectious Disease"/>
            <person name="Wu L."/>
            <person name="Ma J."/>
        </authorList>
    </citation>
    <scope>NUCLEOTIDE SEQUENCE [LARGE SCALE GENOMIC DNA]</scope>
    <source>
        <strain evidence="2">WLHS5</strain>
    </source>
</reference>
<accession>A0ABW2LUB4</accession>
<comment type="caution">
    <text evidence="1">The sequence shown here is derived from an EMBL/GenBank/DDBJ whole genome shotgun (WGS) entry which is preliminary data.</text>
</comment>
<keyword evidence="1" id="KW-0456">Lyase</keyword>
<dbReference type="EMBL" id="JBHTCJ010000019">
    <property type="protein sequence ID" value="MFC7344762.1"/>
    <property type="molecule type" value="Genomic_DNA"/>
</dbReference>
<organism evidence="1 2">
    <name type="scientific">Saccharopolyspora griseoalba</name>
    <dbReference type="NCBI Taxonomy" id="1431848"/>
    <lineage>
        <taxon>Bacteria</taxon>
        <taxon>Bacillati</taxon>
        <taxon>Actinomycetota</taxon>
        <taxon>Actinomycetes</taxon>
        <taxon>Pseudonocardiales</taxon>
        <taxon>Pseudonocardiaceae</taxon>
        <taxon>Saccharopolyspora</taxon>
    </lineage>
</organism>
<gene>
    <name evidence="1" type="ORF">ACFQRI_25420</name>
</gene>
<evidence type="ECO:0000313" key="1">
    <source>
        <dbReference type="EMBL" id="MFC7344762.1"/>
    </source>
</evidence>
<dbReference type="GO" id="GO:0016829">
    <property type="term" value="F:lyase activity"/>
    <property type="evidence" value="ECO:0007669"/>
    <property type="project" value="UniProtKB-KW"/>
</dbReference>
<dbReference type="RefSeq" id="WP_380672866.1">
    <property type="nucleotide sequence ID" value="NZ_JBHTCJ010000019.1"/>
</dbReference>
<dbReference type="Proteomes" id="UP001596504">
    <property type="component" value="Unassembled WGS sequence"/>
</dbReference>
<evidence type="ECO:0000313" key="2">
    <source>
        <dbReference type="Proteomes" id="UP001596504"/>
    </source>
</evidence>
<sequence length="82" mass="8756">MTSRVRLLRVPDCPLAGRARATVVQVLRELGEPVDFDEVVGDHPSPSVLVDGVDVVTGRAPAEGPSCRLELPTAEQIRAALK</sequence>
<protein>
    <submittedName>
        <fullName evidence="1">Alkylmercury lyase</fullName>
    </submittedName>
</protein>